<dbReference type="InterPro" id="IPR043129">
    <property type="entry name" value="ATPase_NBD"/>
</dbReference>
<dbReference type="Gene3D" id="3.30.1490.300">
    <property type="match status" value="1"/>
</dbReference>
<dbReference type="InterPro" id="IPR050696">
    <property type="entry name" value="FtsA/MreB"/>
</dbReference>
<sequence length="544" mass="56070">MAQQILGLDLGAHAVKAVLLESTYRSWVVLDTARAEVAPAAPGGEGPPLLERQAAALQALLAERGWRVDAAVAAFPGSAVASHVVTLPFTDPRRIEQTVAFEVEGQIPFELDTVAWDWQPLGARDGKTDLLVGVVRKDELAALLAALAPAGVDPRAVVPAGVAYAALLAAGAAGDPPAPAADGTVPAEVFVDVGAERTSICVAQAGTCEAARTFAFGAAGLARAVARETGRSEGEAAAAIAAVTGPEGTPAADALDPHAQDALRRALAQLVRELRATLRSWHARVGPRPAGRLVLAGEIARLPLLAELLAPEVEGPVAALALSGPAGDKLAPADAPGLALALALALRAHQGARAPRLNLRRGSLAFTRDFEHLKGKVARLGAYAALVVLLAIAGAGVKVFALSRQEGALDRALCDAEQKIIGKCYEDFGQAQAILRGRSGTGASLPKVSAVDLFAELADRVPASVPLRFDRIEITRDKLHLEGTTDAAENVDRIVGALKASRCFGDARSGSARKRATDGKFEFSVDSGLTCLESGPRDAAGGRG</sequence>
<dbReference type="Gene3D" id="3.30.420.40">
    <property type="match status" value="2"/>
</dbReference>
<keyword evidence="1" id="KW-0472">Membrane</keyword>
<accession>A0ABN6MXD1</accession>
<reference evidence="3" key="1">
    <citation type="journal article" date="2022" name="Int. J. Syst. Evol. Microbiol.">
        <title>Anaeromyxobacter oryzae sp. nov., Anaeromyxobacter diazotrophicus sp. nov. and Anaeromyxobacter paludicola sp. nov., isolated from paddy soils.</title>
        <authorList>
            <person name="Itoh H."/>
            <person name="Xu Z."/>
            <person name="Mise K."/>
            <person name="Masuda Y."/>
            <person name="Ushijima N."/>
            <person name="Hayakawa C."/>
            <person name="Shiratori Y."/>
            <person name="Senoo K."/>
        </authorList>
    </citation>
    <scope>NUCLEOTIDE SEQUENCE [LARGE SCALE GENOMIC DNA]</scope>
    <source>
        <strain evidence="3">Red232</strain>
    </source>
</reference>
<keyword evidence="1" id="KW-1133">Transmembrane helix</keyword>
<name>A0ABN6MXD1_9BACT</name>
<dbReference type="Pfam" id="PF11104">
    <property type="entry name" value="PilM_2"/>
    <property type="match status" value="1"/>
</dbReference>
<dbReference type="InterPro" id="IPR005883">
    <property type="entry name" value="PilM"/>
</dbReference>
<dbReference type="SUPFAM" id="SSF53067">
    <property type="entry name" value="Actin-like ATPase domain"/>
    <property type="match status" value="2"/>
</dbReference>
<organism evidence="2 3">
    <name type="scientific">Anaeromyxobacter oryzae</name>
    <dbReference type="NCBI Taxonomy" id="2918170"/>
    <lineage>
        <taxon>Bacteria</taxon>
        <taxon>Pseudomonadati</taxon>
        <taxon>Myxococcota</taxon>
        <taxon>Myxococcia</taxon>
        <taxon>Myxococcales</taxon>
        <taxon>Cystobacterineae</taxon>
        <taxon>Anaeromyxobacteraceae</taxon>
        <taxon>Anaeromyxobacter</taxon>
    </lineage>
</organism>
<dbReference type="RefSeq" id="WP_248352696.1">
    <property type="nucleotide sequence ID" value="NZ_AP025591.1"/>
</dbReference>
<protein>
    <submittedName>
        <fullName evidence="2">Uncharacterized protein</fullName>
    </submittedName>
</protein>
<evidence type="ECO:0000313" key="3">
    <source>
        <dbReference type="Proteomes" id="UP001162891"/>
    </source>
</evidence>
<dbReference type="PANTHER" id="PTHR32432">
    <property type="entry name" value="CELL DIVISION PROTEIN FTSA-RELATED"/>
    <property type="match status" value="1"/>
</dbReference>
<keyword evidence="1" id="KW-0812">Transmembrane</keyword>
<keyword evidence="3" id="KW-1185">Reference proteome</keyword>
<gene>
    <name evidence="2" type="ORF">AMOR_33310</name>
</gene>
<dbReference type="EMBL" id="AP025591">
    <property type="protein sequence ID" value="BDG04335.1"/>
    <property type="molecule type" value="Genomic_DNA"/>
</dbReference>
<proteinExistence type="predicted"/>
<dbReference type="PANTHER" id="PTHR32432:SF3">
    <property type="entry name" value="ETHANOLAMINE UTILIZATION PROTEIN EUTJ"/>
    <property type="match status" value="1"/>
</dbReference>
<dbReference type="Proteomes" id="UP001162891">
    <property type="component" value="Chromosome"/>
</dbReference>
<feature type="transmembrane region" description="Helical" evidence="1">
    <location>
        <begin position="380"/>
        <end position="401"/>
    </location>
</feature>
<evidence type="ECO:0000256" key="1">
    <source>
        <dbReference type="SAM" id="Phobius"/>
    </source>
</evidence>
<evidence type="ECO:0000313" key="2">
    <source>
        <dbReference type="EMBL" id="BDG04335.1"/>
    </source>
</evidence>